<organism evidence="1 2">
    <name type="scientific">Stackebrandtia albiflava</name>
    <dbReference type="NCBI Taxonomy" id="406432"/>
    <lineage>
        <taxon>Bacteria</taxon>
        <taxon>Bacillati</taxon>
        <taxon>Actinomycetota</taxon>
        <taxon>Actinomycetes</taxon>
        <taxon>Glycomycetales</taxon>
        <taxon>Glycomycetaceae</taxon>
        <taxon>Stackebrandtia</taxon>
    </lineage>
</organism>
<reference evidence="1 2" key="1">
    <citation type="journal article" date="2013" name="Stand. Genomic Sci.">
        <title>Genomic Encyclopedia of Type Strains, Phase I: The one thousand microbial genomes (KMG-I) project.</title>
        <authorList>
            <person name="Kyrpides N.C."/>
            <person name="Woyke T."/>
            <person name="Eisen J.A."/>
            <person name="Garrity G."/>
            <person name="Lilburn T.G."/>
            <person name="Beck B.J."/>
            <person name="Whitman W.B."/>
            <person name="Hugenholtz P."/>
            <person name="Klenk H.P."/>
        </authorList>
    </citation>
    <scope>NUCLEOTIDE SEQUENCE [LARGE SCALE GENOMIC DNA]</scope>
    <source>
        <strain evidence="1 2">DSM 45044</strain>
    </source>
</reference>
<proteinExistence type="predicted"/>
<gene>
    <name evidence="1" type="ORF">LX16_1100</name>
</gene>
<comment type="caution">
    <text evidence="1">The sequence shown here is derived from an EMBL/GenBank/DDBJ whole genome shotgun (WGS) entry which is preliminary data.</text>
</comment>
<dbReference type="EMBL" id="VLLL01000005">
    <property type="protein sequence ID" value="TWJ15397.1"/>
    <property type="molecule type" value="Genomic_DNA"/>
</dbReference>
<name>A0A562VC46_9ACTN</name>
<dbReference type="Proteomes" id="UP000321617">
    <property type="component" value="Unassembled WGS sequence"/>
</dbReference>
<accession>A0A562VC46</accession>
<evidence type="ECO:0000313" key="1">
    <source>
        <dbReference type="EMBL" id="TWJ15397.1"/>
    </source>
</evidence>
<sequence>MSFFISPTDVTAKGDEVTTLGESIGNEVRSNLAGLDATTPGLRTPGEFAKLATVWTEFAITLSTEIAADGEAIRNCGTNHGTNDENQAGCFPR</sequence>
<protein>
    <recommendedName>
        <fullName evidence="3">Excreted virulence factor EspC (Type VII ESX diderm)</fullName>
    </recommendedName>
</protein>
<keyword evidence="2" id="KW-1185">Reference proteome</keyword>
<dbReference type="RefSeq" id="WP_147134007.1">
    <property type="nucleotide sequence ID" value="NZ_BAABIJ010000001.1"/>
</dbReference>
<evidence type="ECO:0008006" key="3">
    <source>
        <dbReference type="Google" id="ProtNLM"/>
    </source>
</evidence>
<evidence type="ECO:0000313" key="2">
    <source>
        <dbReference type="Proteomes" id="UP000321617"/>
    </source>
</evidence>
<dbReference type="AlphaFoldDB" id="A0A562VC46"/>